<keyword evidence="2" id="KW-1185">Reference proteome</keyword>
<reference evidence="1 2" key="1">
    <citation type="journal article" date="2013" name="Int. J. Med. Microbiol.">
        <title>Legionella oakridgensis ATCC 33761 genome sequence and phenotypic characterization reveals its replication capacity in amoebae.</title>
        <authorList>
            <person name="Brzuszkiewicz E."/>
            <person name="Schulz T."/>
            <person name="Rydzewski K."/>
            <person name="Daniel R."/>
            <person name="Gillmaier N."/>
            <person name="Dittmann C."/>
            <person name="Holland G."/>
            <person name="Schunder E."/>
            <person name="Lautner M."/>
            <person name="Eisenreich W."/>
            <person name="Luck C."/>
            <person name="Heuner K."/>
        </authorList>
    </citation>
    <scope>NUCLEOTIDE SEQUENCE [LARGE SCALE GENOMIC DNA]</scope>
    <source>
        <strain>OR-10</strain>
        <strain evidence="2">ATCC 33761</strain>
    </source>
</reference>
<organism evidence="1 2">
    <name type="scientific">Legionella oakridgensis ATCC 33761 = DSM 21215</name>
    <dbReference type="NCBI Taxonomy" id="1268635"/>
    <lineage>
        <taxon>Bacteria</taxon>
        <taxon>Pseudomonadati</taxon>
        <taxon>Pseudomonadota</taxon>
        <taxon>Gammaproteobacteria</taxon>
        <taxon>Legionellales</taxon>
        <taxon>Legionellaceae</taxon>
        <taxon>Legionella</taxon>
    </lineage>
</organism>
<name>W0BGV4_9GAMM</name>
<dbReference type="EMBL" id="CP004006">
    <property type="protein sequence ID" value="AHE67941.1"/>
    <property type="molecule type" value="Genomic_DNA"/>
</dbReference>
<accession>W0BGV4</accession>
<dbReference type="KEGG" id="lok:Loa_02399"/>
<dbReference type="AlphaFoldDB" id="W0BGV4"/>
<sequence>MSRKTGKPHPEIQDIKNICDIVQKGNREINPPQKQEKQPGL</sequence>
<evidence type="ECO:0000313" key="1">
    <source>
        <dbReference type="EMBL" id="AHE67941.1"/>
    </source>
</evidence>
<protein>
    <submittedName>
        <fullName evidence="1">Uncharacterized protein</fullName>
    </submittedName>
</protein>
<evidence type="ECO:0000313" key="2">
    <source>
        <dbReference type="Proteomes" id="UP000018838"/>
    </source>
</evidence>
<dbReference type="RefSeq" id="WP_272946922.1">
    <property type="nucleotide sequence ID" value="NZ_CP004006.1"/>
</dbReference>
<dbReference type="HOGENOM" id="CLU_3272167_0_0_6"/>
<gene>
    <name evidence="1" type="ORF">Loa_02399</name>
</gene>
<dbReference type="Proteomes" id="UP000018838">
    <property type="component" value="Chromosome"/>
</dbReference>
<proteinExistence type="predicted"/>
<dbReference type="PATRIC" id="fig|1268635.3.peg.2462"/>
<dbReference type="STRING" id="1268635.Loa_02399"/>